<feature type="domain" description="Aminoglycoside phosphotransferase" evidence="2">
    <location>
        <begin position="39"/>
        <end position="262"/>
    </location>
</feature>
<dbReference type="GO" id="GO:0016301">
    <property type="term" value="F:kinase activity"/>
    <property type="evidence" value="ECO:0007669"/>
    <property type="project" value="UniProtKB-KW"/>
</dbReference>
<dbReference type="Gene3D" id="3.90.1200.10">
    <property type="match status" value="1"/>
</dbReference>
<dbReference type="PANTHER" id="PTHR21310">
    <property type="entry name" value="AMINOGLYCOSIDE PHOSPHOTRANSFERASE-RELATED-RELATED"/>
    <property type="match status" value="1"/>
</dbReference>
<sequence>MPTPRPTDPPHIDDALVRDLVADRFPAWSGLPLRRWEPAGSDNVIYRLGDDLSVRLPRGEWAAGQAVKEHRWLPGLAARLPLAIPAPVGLGEPALGYPWHWSVSQWLPGTAARTELLTDPQRAARDLAGFLTTLWETPLPGQGSDDAAPTAEGLARRDRATRDAITATADRFDAAALTRVWEAALATTDDRAPRWVHGDMHDGNLLVVDGRLSAVIDFGGLAAGDPACDLVVAWTLFDAAARDTFRSLSGVDDATWTRGRGWAIATGLNAYTAYAAVNPRVAAATHRQITRAAAG</sequence>
<accession>A0A562V1L5</accession>
<comment type="caution">
    <text evidence="3">The sequence shown here is derived from an EMBL/GenBank/DDBJ whole genome shotgun (WGS) entry which is preliminary data.</text>
</comment>
<feature type="region of interest" description="Disordered" evidence="1">
    <location>
        <begin position="139"/>
        <end position="159"/>
    </location>
</feature>
<evidence type="ECO:0000256" key="1">
    <source>
        <dbReference type="SAM" id="MobiDB-lite"/>
    </source>
</evidence>
<keyword evidence="3" id="KW-0418">Kinase</keyword>
<dbReference type="Pfam" id="PF01636">
    <property type="entry name" value="APH"/>
    <property type="match status" value="1"/>
</dbReference>
<gene>
    <name evidence="3" type="ORF">LX16_2498</name>
</gene>
<name>A0A562V1L5_9ACTN</name>
<dbReference type="InterPro" id="IPR002575">
    <property type="entry name" value="Aminoglycoside_PTrfase"/>
</dbReference>
<evidence type="ECO:0000259" key="2">
    <source>
        <dbReference type="Pfam" id="PF01636"/>
    </source>
</evidence>
<dbReference type="EMBL" id="VLLL01000006">
    <property type="protein sequence ID" value="TWJ11764.1"/>
    <property type="molecule type" value="Genomic_DNA"/>
</dbReference>
<dbReference type="SUPFAM" id="SSF56112">
    <property type="entry name" value="Protein kinase-like (PK-like)"/>
    <property type="match status" value="1"/>
</dbReference>
<dbReference type="AlphaFoldDB" id="A0A562V1L5"/>
<dbReference type="InterPro" id="IPR051678">
    <property type="entry name" value="AGP_Transferase"/>
</dbReference>
<evidence type="ECO:0000313" key="4">
    <source>
        <dbReference type="Proteomes" id="UP000321617"/>
    </source>
</evidence>
<keyword evidence="4" id="KW-1185">Reference proteome</keyword>
<protein>
    <submittedName>
        <fullName evidence="3">Aminoglycoside phosphotransferase (APT) family kinase protein</fullName>
    </submittedName>
</protein>
<proteinExistence type="predicted"/>
<keyword evidence="3" id="KW-0808">Transferase</keyword>
<organism evidence="3 4">
    <name type="scientific">Stackebrandtia albiflava</name>
    <dbReference type="NCBI Taxonomy" id="406432"/>
    <lineage>
        <taxon>Bacteria</taxon>
        <taxon>Bacillati</taxon>
        <taxon>Actinomycetota</taxon>
        <taxon>Actinomycetes</taxon>
        <taxon>Glycomycetales</taxon>
        <taxon>Glycomycetaceae</taxon>
        <taxon>Stackebrandtia</taxon>
    </lineage>
</organism>
<reference evidence="3 4" key="1">
    <citation type="journal article" date="2013" name="Stand. Genomic Sci.">
        <title>Genomic Encyclopedia of Type Strains, Phase I: The one thousand microbial genomes (KMG-I) project.</title>
        <authorList>
            <person name="Kyrpides N.C."/>
            <person name="Woyke T."/>
            <person name="Eisen J.A."/>
            <person name="Garrity G."/>
            <person name="Lilburn T.G."/>
            <person name="Beck B.J."/>
            <person name="Whitman W.B."/>
            <person name="Hugenholtz P."/>
            <person name="Klenk H.P."/>
        </authorList>
    </citation>
    <scope>NUCLEOTIDE SEQUENCE [LARGE SCALE GENOMIC DNA]</scope>
    <source>
        <strain evidence="3 4">DSM 45044</strain>
    </source>
</reference>
<dbReference type="CDD" id="cd05155">
    <property type="entry name" value="APH_ChoK_like_1"/>
    <property type="match status" value="1"/>
</dbReference>
<dbReference type="Proteomes" id="UP000321617">
    <property type="component" value="Unassembled WGS sequence"/>
</dbReference>
<dbReference type="PANTHER" id="PTHR21310:SF42">
    <property type="entry name" value="BIFUNCTIONAL AAC_APH"/>
    <property type="match status" value="1"/>
</dbReference>
<dbReference type="InterPro" id="IPR011009">
    <property type="entry name" value="Kinase-like_dom_sf"/>
</dbReference>
<evidence type="ECO:0000313" key="3">
    <source>
        <dbReference type="EMBL" id="TWJ11764.1"/>
    </source>
</evidence>
<dbReference type="Gene3D" id="3.30.200.20">
    <property type="entry name" value="Phosphorylase Kinase, domain 1"/>
    <property type="match status" value="1"/>
</dbReference>